<accession>A0AAE3HMT7</accession>
<dbReference type="InterPro" id="IPR017900">
    <property type="entry name" value="4Fe4S_Fe_S_CS"/>
</dbReference>
<proteinExistence type="inferred from homology"/>
<dbReference type="GO" id="GO:0051536">
    <property type="term" value="F:iron-sulfur cluster binding"/>
    <property type="evidence" value="ECO:0007669"/>
    <property type="project" value="UniProtKB-KW"/>
</dbReference>
<evidence type="ECO:0000259" key="9">
    <source>
        <dbReference type="Pfam" id="PF05199"/>
    </source>
</evidence>
<dbReference type="InterPro" id="IPR000172">
    <property type="entry name" value="GMC_OxRdtase_N"/>
</dbReference>
<dbReference type="GO" id="GO:0046872">
    <property type="term" value="F:metal ion binding"/>
    <property type="evidence" value="ECO:0007669"/>
    <property type="project" value="UniProtKB-KW"/>
</dbReference>
<protein>
    <submittedName>
        <fullName evidence="10">Choline dehydrogenase-like flavoprotein</fullName>
    </submittedName>
</protein>
<gene>
    <name evidence="10" type="ORF">J2T55_002051</name>
</gene>
<comment type="similarity">
    <text evidence="1">Belongs to the GMC oxidoreductase family.</text>
</comment>
<dbReference type="InterPro" id="IPR007867">
    <property type="entry name" value="GMC_OxRtase_C"/>
</dbReference>
<dbReference type="SUPFAM" id="SSF51905">
    <property type="entry name" value="FAD/NAD(P)-binding domain"/>
    <property type="match status" value="1"/>
</dbReference>
<dbReference type="EMBL" id="JANUCT010000014">
    <property type="protein sequence ID" value="MCS3904019.1"/>
    <property type="molecule type" value="Genomic_DNA"/>
</dbReference>
<keyword evidence="5" id="KW-0560">Oxidoreductase</keyword>
<evidence type="ECO:0000256" key="2">
    <source>
        <dbReference type="ARBA" id="ARBA00022630"/>
    </source>
</evidence>
<evidence type="ECO:0000256" key="6">
    <source>
        <dbReference type="ARBA" id="ARBA00023004"/>
    </source>
</evidence>
<dbReference type="Pfam" id="PF05199">
    <property type="entry name" value="GMC_oxred_C"/>
    <property type="match status" value="1"/>
</dbReference>
<sequence>MADADYDVIVIGSGAGGGACLWALAQQNARVLLLEAGPAYDYREDYRLDQADWETEGFPAKVPTEARQTYAEFQRLESRWDGIRSHSDQRGLFVTKERRQPYAYHHVVGLGGSTLHFTGEAHRLNPQAMRMQTRFSVAADWPFGYDQLEPYYIKAEKLIGVAGPAQERRCPRSAPYPLPAHTLNYSSRKIRQGCSDLDLNLLPNSLAILSQPHDGRPGCNYCNNCTRGCPRADKGSVDVTFIRRARQRDNCEIRTGATVIDIETTADDRIAGVLYRDADGRTRRVNGRAVVVACGAVETPRLLMNCSSAGGRGLANESGQLGRNFMETISWLASGLHPENLGSHRGIPADAICWDFNTPDAIDGVIGGCRFNSSVGEAGLVGPISYAKRVVGGWGHAHKQRMRETFGRILSIGAIGESLPNPGSYIDLDPDARDANGLAKARIHSFLDDMALQRLIFMANKCRDILNASGVESIVEEYGTYDYFSSTHVFGTARMGHNPDTSVVNEYGRSHRWKNLFIADASVFPSSGGGEAPSLTIQALALRTADNIVRQLADKTL</sequence>
<dbReference type="InterPro" id="IPR036188">
    <property type="entry name" value="FAD/NAD-bd_sf"/>
</dbReference>
<dbReference type="PANTHER" id="PTHR46056">
    <property type="entry name" value="LONG-CHAIN-ALCOHOL OXIDASE"/>
    <property type="match status" value="1"/>
</dbReference>
<dbReference type="Proteomes" id="UP001204445">
    <property type="component" value="Unassembled WGS sequence"/>
</dbReference>
<evidence type="ECO:0000256" key="5">
    <source>
        <dbReference type="ARBA" id="ARBA00023002"/>
    </source>
</evidence>
<organism evidence="10 11">
    <name type="scientific">Methylohalomonas lacus</name>
    <dbReference type="NCBI Taxonomy" id="398773"/>
    <lineage>
        <taxon>Bacteria</taxon>
        <taxon>Pseudomonadati</taxon>
        <taxon>Pseudomonadota</taxon>
        <taxon>Gammaproteobacteria</taxon>
        <taxon>Methylohalomonadales</taxon>
        <taxon>Methylohalomonadaceae</taxon>
        <taxon>Methylohalomonas</taxon>
    </lineage>
</organism>
<evidence type="ECO:0000256" key="4">
    <source>
        <dbReference type="ARBA" id="ARBA00022827"/>
    </source>
</evidence>
<dbReference type="Gene3D" id="3.50.50.60">
    <property type="entry name" value="FAD/NAD(P)-binding domain"/>
    <property type="match status" value="2"/>
</dbReference>
<reference evidence="10" key="1">
    <citation type="submission" date="2022-08" db="EMBL/GenBank/DDBJ databases">
        <title>Genomic Encyclopedia of Type Strains, Phase III (KMG-III): the genomes of soil and plant-associated and newly described type strains.</title>
        <authorList>
            <person name="Whitman W."/>
        </authorList>
    </citation>
    <scope>NUCLEOTIDE SEQUENCE</scope>
    <source>
        <strain evidence="10">HMT 1</strain>
    </source>
</reference>
<dbReference type="RefSeq" id="WP_259056032.1">
    <property type="nucleotide sequence ID" value="NZ_JANUCT010000014.1"/>
</dbReference>
<evidence type="ECO:0000313" key="10">
    <source>
        <dbReference type="EMBL" id="MCS3904019.1"/>
    </source>
</evidence>
<dbReference type="PANTHER" id="PTHR46056:SF12">
    <property type="entry name" value="LONG-CHAIN-ALCOHOL OXIDASE"/>
    <property type="match status" value="1"/>
</dbReference>
<feature type="domain" description="Glucose-methanol-choline oxidoreductase C-terminal" evidence="9">
    <location>
        <begin position="421"/>
        <end position="541"/>
    </location>
</feature>
<evidence type="ECO:0000256" key="7">
    <source>
        <dbReference type="ARBA" id="ARBA00023014"/>
    </source>
</evidence>
<name>A0AAE3HMT7_9GAMM</name>
<keyword evidence="2" id="KW-0285">Flavoprotein</keyword>
<evidence type="ECO:0000259" key="8">
    <source>
        <dbReference type="Pfam" id="PF00732"/>
    </source>
</evidence>
<dbReference type="GO" id="GO:0050660">
    <property type="term" value="F:flavin adenine dinucleotide binding"/>
    <property type="evidence" value="ECO:0007669"/>
    <property type="project" value="InterPro"/>
</dbReference>
<keyword evidence="3" id="KW-0479">Metal-binding</keyword>
<evidence type="ECO:0000256" key="3">
    <source>
        <dbReference type="ARBA" id="ARBA00022723"/>
    </source>
</evidence>
<comment type="caution">
    <text evidence="10">The sequence shown here is derived from an EMBL/GenBank/DDBJ whole genome shotgun (WGS) entry which is preliminary data.</text>
</comment>
<keyword evidence="11" id="KW-1185">Reference proteome</keyword>
<feature type="domain" description="Glucose-methanol-choline oxidoreductase N-terminal" evidence="8">
    <location>
        <begin position="214"/>
        <end position="325"/>
    </location>
</feature>
<dbReference type="PROSITE" id="PS00198">
    <property type="entry name" value="4FE4S_FER_1"/>
    <property type="match status" value="1"/>
</dbReference>
<dbReference type="GO" id="GO:0016614">
    <property type="term" value="F:oxidoreductase activity, acting on CH-OH group of donors"/>
    <property type="evidence" value="ECO:0007669"/>
    <property type="project" value="InterPro"/>
</dbReference>
<dbReference type="AlphaFoldDB" id="A0AAE3HMT7"/>
<evidence type="ECO:0000256" key="1">
    <source>
        <dbReference type="ARBA" id="ARBA00010790"/>
    </source>
</evidence>
<keyword evidence="4" id="KW-0274">FAD</keyword>
<keyword evidence="7" id="KW-0411">Iron-sulfur</keyword>
<evidence type="ECO:0000313" key="11">
    <source>
        <dbReference type="Proteomes" id="UP001204445"/>
    </source>
</evidence>
<dbReference type="Pfam" id="PF00732">
    <property type="entry name" value="GMC_oxred_N"/>
    <property type="match status" value="1"/>
</dbReference>
<keyword evidence="6" id="KW-0408">Iron</keyword>